<organism evidence="1 2">
    <name type="scientific">Tetrabaena socialis</name>
    <dbReference type="NCBI Taxonomy" id="47790"/>
    <lineage>
        <taxon>Eukaryota</taxon>
        <taxon>Viridiplantae</taxon>
        <taxon>Chlorophyta</taxon>
        <taxon>core chlorophytes</taxon>
        <taxon>Chlorophyceae</taxon>
        <taxon>CS clade</taxon>
        <taxon>Chlamydomonadales</taxon>
        <taxon>Tetrabaenaceae</taxon>
        <taxon>Tetrabaena</taxon>
    </lineage>
</organism>
<evidence type="ECO:0008006" key="3">
    <source>
        <dbReference type="Google" id="ProtNLM"/>
    </source>
</evidence>
<gene>
    <name evidence="1" type="ORF">TSOC_014251</name>
</gene>
<name>A0A2J7ZI54_9CHLO</name>
<evidence type="ECO:0000313" key="2">
    <source>
        <dbReference type="Proteomes" id="UP000236333"/>
    </source>
</evidence>
<accession>A0A2J7ZI54</accession>
<dbReference type="EMBL" id="PGGS01001888">
    <property type="protein sequence ID" value="PNG99952.1"/>
    <property type="molecule type" value="Genomic_DNA"/>
</dbReference>
<dbReference type="OrthoDB" id="1937290at2759"/>
<keyword evidence="2" id="KW-1185">Reference proteome</keyword>
<evidence type="ECO:0000313" key="1">
    <source>
        <dbReference type="EMBL" id="PNG99952.1"/>
    </source>
</evidence>
<dbReference type="AlphaFoldDB" id="A0A2J7ZI54"/>
<proteinExistence type="predicted"/>
<dbReference type="Proteomes" id="UP000236333">
    <property type="component" value="Unassembled WGS sequence"/>
</dbReference>
<reference evidence="1 2" key="1">
    <citation type="journal article" date="2017" name="Mol. Biol. Evol.">
        <title>The 4-celled Tetrabaena socialis nuclear genome reveals the essential components for genetic control of cell number at the origin of multicellularity in the volvocine lineage.</title>
        <authorList>
            <person name="Featherston J."/>
            <person name="Arakaki Y."/>
            <person name="Hanschen E.R."/>
            <person name="Ferris P.J."/>
            <person name="Michod R.E."/>
            <person name="Olson B.J.S.C."/>
            <person name="Nozaki H."/>
            <person name="Durand P.M."/>
        </authorList>
    </citation>
    <scope>NUCLEOTIDE SEQUENCE [LARGE SCALE GENOMIC DNA]</scope>
    <source>
        <strain evidence="1 2">NIES-571</strain>
    </source>
</reference>
<comment type="caution">
    <text evidence="1">The sequence shown here is derived from an EMBL/GenBank/DDBJ whole genome shotgun (WGS) entry which is preliminary data.</text>
</comment>
<sequence>MQLMEEYTSVVVVLAEWLKKEDLLGVTIDGLSNLILKEHINNVGVEKVAWLVTDNTAACKLAPQLVCKTNGFMHIQDGRCQMHAFALGMTSSVAHEFFKLLITDALKVVTFFCASHEPLALKKYAMVGSAKSALKTGNKTT</sequence>
<protein>
    <recommendedName>
        <fullName evidence="3">DUF659 domain-containing protein</fullName>
    </recommendedName>
</protein>